<sequence>MPMRALLIVNPRATTTGARTREVIVRALSSTARIELAVADTTRRAHATDLARQARLDGVEVVLALGGDGTVNEVVNGLLADGPGPDVPILGTLPGGSANVVARSLGLPADPVEATGVLIEALEEERTRTIGLGLALYDDRQRWFACNAGLGVDAEIVEEMERQRAEGHEATPIRYFNTALRQILLRTERHEPALTVRRAGVQDIEGIFLTIIANSSPWTFLGPLPVDPCPHASFDTGLDLFAPRSLAVLHTLGNVSRMLQRRRMRYPFAGLLTLHDQSEFTVVASRPTPLQIDGDAAGQVSVVTFQSVPRALRVLI</sequence>
<organism evidence="2">
    <name type="scientific">freshwater metagenome</name>
    <dbReference type="NCBI Taxonomy" id="449393"/>
    <lineage>
        <taxon>unclassified sequences</taxon>
        <taxon>metagenomes</taxon>
        <taxon>ecological metagenomes</taxon>
    </lineage>
</organism>
<evidence type="ECO:0000259" key="1">
    <source>
        <dbReference type="PROSITE" id="PS50146"/>
    </source>
</evidence>
<dbReference type="Gene3D" id="2.60.200.40">
    <property type="match status" value="1"/>
</dbReference>
<dbReference type="Pfam" id="PF00781">
    <property type="entry name" value="DAGK_cat"/>
    <property type="match status" value="1"/>
</dbReference>
<name>A0A6J7KS77_9ZZZZ</name>
<accession>A0A6J7KS77</accession>
<feature type="domain" description="DAGKc" evidence="1">
    <location>
        <begin position="1"/>
        <end position="121"/>
    </location>
</feature>
<dbReference type="EMBL" id="CAFBND010000116">
    <property type="protein sequence ID" value="CAB4956574.1"/>
    <property type="molecule type" value="Genomic_DNA"/>
</dbReference>
<gene>
    <name evidence="2" type="ORF">UFOPK3752_02004</name>
</gene>
<dbReference type="SUPFAM" id="SSF111331">
    <property type="entry name" value="NAD kinase/diacylglycerol kinase-like"/>
    <property type="match status" value="1"/>
</dbReference>
<dbReference type="SMART" id="SM00046">
    <property type="entry name" value="DAGKc"/>
    <property type="match status" value="1"/>
</dbReference>
<dbReference type="GO" id="GO:0005886">
    <property type="term" value="C:plasma membrane"/>
    <property type="evidence" value="ECO:0007669"/>
    <property type="project" value="TreeGrafter"/>
</dbReference>
<reference evidence="2" key="1">
    <citation type="submission" date="2020-05" db="EMBL/GenBank/DDBJ databases">
        <authorList>
            <person name="Chiriac C."/>
            <person name="Salcher M."/>
            <person name="Ghai R."/>
            <person name="Kavagutti S V."/>
        </authorList>
    </citation>
    <scope>NUCLEOTIDE SEQUENCE</scope>
</reference>
<dbReference type="PROSITE" id="PS50146">
    <property type="entry name" value="DAGK"/>
    <property type="match status" value="1"/>
</dbReference>
<proteinExistence type="predicted"/>
<dbReference type="InterPro" id="IPR017438">
    <property type="entry name" value="ATP-NAD_kinase_N"/>
</dbReference>
<dbReference type="PANTHER" id="PTHR12358">
    <property type="entry name" value="SPHINGOSINE KINASE"/>
    <property type="match status" value="1"/>
</dbReference>
<dbReference type="PANTHER" id="PTHR12358:SF106">
    <property type="entry name" value="LIPID KINASE YEGS"/>
    <property type="match status" value="1"/>
</dbReference>
<dbReference type="InterPro" id="IPR016064">
    <property type="entry name" value="NAD/diacylglycerol_kinase_sf"/>
</dbReference>
<evidence type="ECO:0000313" key="2">
    <source>
        <dbReference type="EMBL" id="CAB4956574.1"/>
    </source>
</evidence>
<dbReference type="Gene3D" id="3.40.50.10330">
    <property type="entry name" value="Probable inorganic polyphosphate/atp-NAD kinase, domain 1"/>
    <property type="match status" value="1"/>
</dbReference>
<dbReference type="AlphaFoldDB" id="A0A6J7KS77"/>
<dbReference type="InterPro" id="IPR050187">
    <property type="entry name" value="Lipid_Phosphate_FormReg"/>
</dbReference>
<dbReference type="InterPro" id="IPR001206">
    <property type="entry name" value="Diacylglycerol_kinase_cat_dom"/>
</dbReference>
<dbReference type="GO" id="GO:0004143">
    <property type="term" value="F:ATP-dependent diacylglycerol kinase activity"/>
    <property type="evidence" value="ECO:0007669"/>
    <property type="project" value="TreeGrafter"/>
</dbReference>
<protein>
    <submittedName>
        <fullName evidence="2">Unannotated protein</fullName>
    </submittedName>
</protein>